<evidence type="ECO:0000313" key="3">
    <source>
        <dbReference type="Proteomes" id="UP000199515"/>
    </source>
</evidence>
<feature type="transmembrane region" description="Helical" evidence="1">
    <location>
        <begin position="94"/>
        <end position="113"/>
    </location>
</feature>
<dbReference type="Pfam" id="PF10067">
    <property type="entry name" value="DUF2306"/>
    <property type="match status" value="1"/>
</dbReference>
<gene>
    <name evidence="2" type="ORF">SAMN05421504_105316</name>
</gene>
<feature type="transmembrane region" description="Helical" evidence="1">
    <location>
        <begin position="54"/>
        <end position="74"/>
    </location>
</feature>
<evidence type="ECO:0000256" key="1">
    <source>
        <dbReference type="SAM" id="Phobius"/>
    </source>
</evidence>
<reference evidence="2 3" key="1">
    <citation type="submission" date="2016-10" db="EMBL/GenBank/DDBJ databases">
        <authorList>
            <person name="de Groot N.N."/>
        </authorList>
    </citation>
    <scope>NUCLEOTIDE SEQUENCE [LARGE SCALE GENOMIC DNA]</scope>
    <source>
        <strain evidence="2 3">CPCC 202699</strain>
    </source>
</reference>
<dbReference type="EMBL" id="FNON01000005">
    <property type="protein sequence ID" value="SDY36877.1"/>
    <property type="molecule type" value="Genomic_DNA"/>
</dbReference>
<name>A0A1H3JAM1_9PSEU</name>
<keyword evidence="1" id="KW-0472">Membrane</keyword>
<keyword evidence="1" id="KW-0812">Transmembrane</keyword>
<dbReference type="Proteomes" id="UP000199515">
    <property type="component" value="Unassembled WGS sequence"/>
</dbReference>
<feature type="transmembrane region" description="Helical" evidence="1">
    <location>
        <begin position="187"/>
        <end position="208"/>
    </location>
</feature>
<proteinExistence type="predicted"/>
<dbReference type="InterPro" id="IPR018750">
    <property type="entry name" value="DUF2306_membrane"/>
</dbReference>
<dbReference type="AlphaFoldDB" id="A0A1H3JAM1"/>
<dbReference type="RefSeq" id="WP_091292490.1">
    <property type="nucleotide sequence ID" value="NZ_FNON01000005.1"/>
</dbReference>
<protein>
    <submittedName>
        <fullName evidence="2">Uncharacterized membrane protein</fullName>
    </submittedName>
</protein>
<dbReference type="OrthoDB" id="4698148at2"/>
<organism evidence="2 3">
    <name type="scientific">Amycolatopsis xylanica</name>
    <dbReference type="NCBI Taxonomy" id="589385"/>
    <lineage>
        <taxon>Bacteria</taxon>
        <taxon>Bacillati</taxon>
        <taxon>Actinomycetota</taxon>
        <taxon>Actinomycetes</taxon>
        <taxon>Pseudonocardiales</taxon>
        <taxon>Pseudonocardiaceae</taxon>
        <taxon>Amycolatopsis</taxon>
    </lineage>
</organism>
<sequence length="221" mass="23559">MATRTAAAKKKSDWRILTGLLLLCAFPIVAGSTRVAELSSSAPVTPENARFFAVPLPVIVHIVAASLYCVVGAFQFAPGLRRRRLGLHRVSGRALVPLGLAAALSGLWMTFFYPSPPGDGALLFAFRIFFGSGMVVALVLGTVAVLRRDIRRHRGWMIRGYAIGMGAGTQVFTHLPWAVAFGAPGEFTHALLMAAGWVINLAVAEWVIGRTARPAALASHG</sequence>
<evidence type="ECO:0000313" key="2">
    <source>
        <dbReference type="EMBL" id="SDY36877.1"/>
    </source>
</evidence>
<dbReference type="STRING" id="589385.SAMN05421504_105316"/>
<feature type="transmembrane region" description="Helical" evidence="1">
    <location>
        <begin position="125"/>
        <end position="146"/>
    </location>
</feature>
<keyword evidence="3" id="KW-1185">Reference proteome</keyword>
<keyword evidence="1" id="KW-1133">Transmembrane helix</keyword>
<feature type="transmembrane region" description="Helical" evidence="1">
    <location>
        <begin position="158"/>
        <end position="181"/>
    </location>
</feature>
<accession>A0A1H3JAM1</accession>